<protein>
    <submittedName>
        <fullName evidence="1">Putative membrane protein</fullName>
    </submittedName>
</protein>
<reference evidence="1 2" key="1">
    <citation type="submission" date="2020-08" db="EMBL/GenBank/DDBJ databases">
        <title>Sequencing the genomes of 1000 actinobacteria strains.</title>
        <authorList>
            <person name="Klenk H.-P."/>
        </authorList>
    </citation>
    <scope>NUCLEOTIDE SEQUENCE [LARGE SCALE GENOMIC DNA]</scope>
    <source>
        <strain evidence="1 2">DSM 45886</strain>
    </source>
</reference>
<dbReference type="EMBL" id="JACHJW010000001">
    <property type="protein sequence ID" value="MBB4957225.1"/>
    <property type="molecule type" value="Genomic_DNA"/>
</dbReference>
<dbReference type="AlphaFoldDB" id="A0A7W7SP93"/>
<evidence type="ECO:0000313" key="1">
    <source>
        <dbReference type="EMBL" id="MBB4957225.1"/>
    </source>
</evidence>
<dbReference type="SUPFAM" id="SSF55961">
    <property type="entry name" value="Bet v1-like"/>
    <property type="match status" value="1"/>
</dbReference>
<sequence length="142" mass="15733">MRAEESVDIAAPAEVVWAVWTEVERWPEWSGSVSRVRRLDEGPLAVGSRTRLEQPRLRPAVWRVTELDPENSFVWTATSGGVTTVAGHRIVPAASDRVRAELTIEHSGLLAPLVGWLVSSLTRRYLHLEAAGLKRRCESLAG</sequence>
<keyword evidence="2" id="KW-1185">Reference proteome</keyword>
<dbReference type="RefSeq" id="WP_184533082.1">
    <property type="nucleotide sequence ID" value="NZ_JACHJW010000001.1"/>
</dbReference>
<dbReference type="InterPro" id="IPR019587">
    <property type="entry name" value="Polyketide_cyclase/dehydratase"/>
</dbReference>
<organism evidence="1 2">
    <name type="scientific">Micromonospora polyrhachis</name>
    <dbReference type="NCBI Taxonomy" id="1282883"/>
    <lineage>
        <taxon>Bacteria</taxon>
        <taxon>Bacillati</taxon>
        <taxon>Actinomycetota</taxon>
        <taxon>Actinomycetes</taxon>
        <taxon>Micromonosporales</taxon>
        <taxon>Micromonosporaceae</taxon>
        <taxon>Micromonospora</taxon>
    </lineage>
</organism>
<dbReference type="Pfam" id="PF10604">
    <property type="entry name" value="Polyketide_cyc2"/>
    <property type="match status" value="1"/>
</dbReference>
<evidence type="ECO:0000313" key="2">
    <source>
        <dbReference type="Proteomes" id="UP000578819"/>
    </source>
</evidence>
<dbReference type="Gene3D" id="3.30.530.20">
    <property type="match status" value="1"/>
</dbReference>
<name>A0A7W7SP93_9ACTN</name>
<comment type="caution">
    <text evidence="1">The sequence shown here is derived from an EMBL/GenBank/DDBJ whole genome shotgun (WGS) entry which is preliminary data.</text>
</comment>
<gene>
    <name evidence="1" type="ORF">FHR38_000958</name>
</gene>
<dbReference type="Proteomes" id="UP000578819">
    <property type="component" value="Unassembled WGS sequence"/>
</dbReference>
<accession>A0A7W7SP93</accession>
<dbReference type="InterPro" id="IPR023393">
    <property type="entry name" value="START-like_dom_sf"/>
</dbReference>
<dbReference type="CDD" id="cd08862">
    <property type="entry name" value="SRPBCC_Smu440-like"/>
    <property type="match status" value="1"/>
</dbReference>
<proteinExistence type="predicted"/>